<accession>A0A399EIH4</accession>
<sequence length="429" mass="48596">MQTRQAQIPYRDGLASVRQVRYKLYPTPAQLEVLERWNGLHCDLYNACLQQRRDAYKKGKSVGYYDQQNELPALKAAIPEYRSLGSHALQETVRRVDRAFQAFFRRVKRGEKPGYPRYKSRKSFVGFCYPDKAGWKFERGPNGKHGVLHLSNLGPIKARGKPRQWGEPLRVTLTRTSHGWYATVALRCQPARKTGNIAVGIDLGVEAVATLSDATRVENPRFLKQASNKLRGLQRQLARRKRFGSNWKRTKHKIARLHLKVANQRNDFQHKLTSLWVSRYGLIAIEELRVKNMTVGGGSRKAGLNRAILDVGMWGILQKLAYKAEEAGTRLVEVPTSRVKPSQTCPICLRQEKKPLAQRVHRCPCGCEMHRDQAAALVMLRWAIHPWVHSRQAVLQGIYPWEPGGGEGPKSGSVEPRNPDHAGIAVGRG</sequence>
<dbReference type="EMBL" id="QWKZ01000122">
    <property type="protein sequence ID" value="RIH82132.1"/>
    <property type="molecule type" value="Genomic_DNA"/>
</dbReference>
<evidence type="ECO:0000256" key="7">
    <source>
        <dbReference type="SAM" id="MobiDB-lite"/>
    </source>
</evidence>
<evidence type="ECO:0000256" key="6">
    <source>
        <dbReference type="ARBA" id="ARBA00023172"/>
    </source>
</evidence>
<evidence type="ECO:0000256" key="4">
    <source>
        <dbReference type="ARBA" id="ARBA00022833"/>
    </source>
</evidence>
<dbReference type="Pfam" id="PF07282">
    <property type="entry name" value="Cas12f1-like_TNB"/>
    <property type="match status" value="1"/>
</dbReference>
<dbReference type="Pfam" id="PF12323">
    <property type="entry name" value="HTH_OrfB_IS605"/>
    <property type="match status" value="1"/>
</dbReference>
<dbReference type="Proteomes" id="UP000265800">
    <property type="component" value="Unassembled WGS sequence"/>
</dbReference>
<name>A0A399EIH4_9DEIN</name>
<evidence type="ECO:0000259" key="9">
    <source>
        <dbReference type="Pfam" id="PF07282"/>
    </source>
</evidence>
<feature type="domain" description="Transposase putative helix-turn-helix" evidence="10">
    <location>
        <begin position="19"/>
        <end position="60"/>
    </location>
</feature>
<feature type="region of interest" description="Disordered" evidence="7">
    <location>
        <begin position="405"/>
        <end position="429"/>
    </location>
</feature>
<keyword evidence="3" id="KW-0479">Metal-binding</keyword>
<dbReference type="GO" id="GO:0032196">
    <property type="term" value="P:transposition"/>
    <property type="evidence" value="ECO:0007669"/>
    <property type="project" value="UniProtKB-KW"/>
</dbReference>
<evidence type="ECO:0000259" key="10">
    <source>
        <dbReference type="Pfam" id="PF12323"/>
    </source>
</evidence>
<evidence type="ECO:0000256" key="3">
    <source>
        <dbReference type="ARBA" id="ARBA00022723"/>
    </source>
</evidence>
<dbReference type="InterPro" id="IPR010095">
    <property type="entry name" value="Cas12f1-like_TNB"/>
</dbReference>
<feature type="domain" description="Cas12f1-like TNB" evidence="9">
    <location>
        <begin position="317"/>
        <end position="377"/>
    </location>
</feature>
<evidence type="ECO:0000256" key="1">
    <source>
        <dbReference type="ARBA" id="ARBA00008761"/>
    </source>
</evidence>
<gene>
    <name evidence="11" type="ORF">Mlute_02596</name>
</gene>
<dbReference type="Pfam" id="PF01385">
    <property type="entry name" value="OrfB_IS605"/>
    <property type="match status" value="1"/>
</dbReference>
<dbReference type="GO" id="GO:0003677">
    <property type="term" value="F:DNA binding"/>
    <property type="evidence" value="ECO:0007669"/>
    <property type="project" value="UniProtKB-KW"/>
</dbReference>
<reference evidence="11 12" key="1">
    <citation type="submission" date="2018-08" db="EMBL/GenBank/DDBJ databases">
        <title>Meiothermus luteus KCTC 52599 genome sequencing project.</title>
        <authorList>
            <person name="Da Costa M.S."/>
            <person name="Albuquerque L."/>
            <person name="Raposo P."/>
            <person name="Froufe H.J.C."/>
            <person name="Barroso C.S."/>
            <person name="Egas C."/>
        </authorList>
    </citation>
    <scope>NUCLEOTIDE SEQUENCE [LARGE SCALE GENOMIC DNA]</scope>
    <source>
        <strain evidence="11 12">KCTC 52599</strain>
    </source>
</reference>
<dbReference type="AlphaFoldDB" id="A0A399EIH4"/>
<protein>
    <submittedName>
        <fullName evidence="11">Transposase, IS605 OrfB family</fullName>
    </submittedName>
</protein>
<proteinExistence type="inferred from homology"/>
<dbReference type="InterPro" id="IPR001959">
    <property type="entry name" value="Transposase"/>
</dbReference>
<evidence type="ECO:0000313" key="11">
    <source>
        <dbReference type="EMBL" id="RIH82132.1"/>
    </source>
</evidence>
<comment type="caution">
    <text evidence="11">The sequence shown here is derived from an EMBL/GenBank/DDBJ whole genome shotgun (WGS) entry which is preliminary data.</text>
</comment>
<dbReference type="OrthoDB" id="24420at2"/>
<keyword evidence="12" id="KW-1185">Reference proteome</keyword>
<organism evidence="11 12">
    <name type="scientific">Meiothermus luteus</name>
    <dbReference type="NCBI Taxonomy" id="2026184"/>
    <lineage>
        <taxon>Bacteria</taxon>
        <taxon>Thermotogati</taxon>
        <taxon>Deinococcota</taxon>
        <taxon>Deinococci</taxon>
        <taxon>Thermales</taxon>
        <taxon>Thermaceae</taxon>
        <taxon>Meiothermus</taxon>
    </lineage>
</organism>
<keyword evidence="2" id="KW-0815">Transposition</keyword>
<dbReference type="RefSeq" id="WP_119361103.1">
    <property type="nucleotide sequence ID" value="NZ_QWKZ01000122.1"/>
</dbReference>
<keyword evidence="6" id="KW-0233">DNA recombination</keyword>
<evidence type="ECO:0000256" key="5">
    <source>
        <dbReference type="ARBA" id="ARBA00023125"/>
    </source>
</evidence>
<dbReference type="NCBIfam" id="NF040570">
    <property type="entry name" value="guided_TnpB"/>
    <property type="match status" value="1"/>
</dbReference>
<dbReference type="InterPro" id="IPR021027">
    <property type="entry name" value="Transposase_put_HTH"/>
</dbReference>
<evidence type="ECO:0000313" key="12">
    <source>
        <dbReference type="Proteomes" id="UP000265800"/>
    </source>
</evidence>
<dbReference type="GO" id="GO:0006310">
    <property type="term" value="P:DNA recombination"/>
    <property type="evidence" value="ECO:0007669"/>
    <property type="project" value="UniProtKB-KW"/>
</dbReference>
<keyword evidence="4" id="KW-0862">Zinc</keyword>
<evidence type="ECO:0000256" key="2">
    <source>
        <dbReference type="ARBA" id="ARBA00022578"/>
    </source>
</evidence>
<comment type="similarity">
    <text evidence="1">In the C-terminal section; belongs to the transposase 35 family.</text>
</comment>
<dbReference type="GO" id="GO:0046872">
    <property type="term" value="F:metal ion binding"/>
    <property type="evidence" value="ECO:0007669"/>
    <property type="project" value="UniProtKB-KW"/>
</dbReference>
<keyword evidence="5" id="KW-0238">DNA-binding</keyword>
<feature type="domain" description="Probable transposase IS891/IS1136/IS1341" evidence="8">
    <location>
        <begin position="188"/>
        <end position="294"/>
    </location>
</feature>
<evidence type="ECO:0000259" key="8">
    <source>
        <dbReference type="Pfam" id="PF01385"/>
    </source>
</evidence>